<organism evidence="1 2">
    <name type="scientific">Metarhizobium album</name>
    <dbReference type="NCBI Taxonomy" id="2182425"/>
    <lineage>
        <taxon>Bacteria</taxon>
        <taxon>Pseudomonadati</taxon>
        <taxon>Pseudomonadota</taxon>
        <taxon>Alphaproteobacteria</taxon>
        <taxon>Hyphomicrobiales</taxon>
        <taxon>Rhizobiaceae</taxon>
        <taxon>Metarhizobium</taxon>
    </lineage>
</organism>
<protein>
    <submittedName>
        <fullName evidence="1">Uncharacterized protein</fullName>
    </submittedName>
</protein>
<sequence>MFVAAFYLASKAASADELSHRLLSLAFVSSSADMHLDAPGTAGVAAGREFEDGRVLTARDILKQFEVQPQTREPGALFRNASLIVSIVDEAGSVAVSEELSACRELDIFVTPDQTFAEKASCDGRVYAYLAGKEGILISADGKPFRHYRLQAGMYSINGIPFRIY</sequence>
<dbReference type="Proteomes" id="UP000245252">
    <property type="component" value="Unassembled WGS sequence"/>
</dbReference>
<name>A0A2U2DV50_9HYPH</name>
<dbReference type="AlphaFoldDB" id="A0A2U2DV50"/>
<accession>A0A2U2DV50</accession>
<dbReference type="EMBL" id="QFBC01000002">
    <property type="protein sequence ID" value="PWE57180.1"/>
    <property type="molecule type" value="Genomic_DNA"/>
</dbReference>
<reference evidence="1 2" key="1">
    <citation type="submission" date="2018-05" db="EMBL/GenBank/DDBJ databases">
        <title>The draft genome of strain NS-104.</title>
        <authorList>
            <person name="Hang P."/>
            <person name="Jiang J."/>
        </authorList>
    </citation>
    <scope>NUCLEOTIDE SEQUENCE [LARGE SCALE GENOMIC DNA]</scope>
    <source>
        <strain evidence="1 2">NS-104</strain>
    </source>
</reference>
<evidence type="ECO:0000313" key="2">
    <source>
        <dbReference type="Proteomes" id="UP000245252"/>
    </source>
</evidence>
<comment type="caution">
    <text evidence="1">The sequence shown here is derived from an EMBL/GenBank/DDBJ whole genome shotgun (WGS) entry which is preliminary data.</text>
</comment>
<gene>
    <name evidence="1" type="ORF">DEM27_05940</name>
</gene>
<keyword evidence="2" id="KW-1185">Reference proteome</keyword>
<evidence type="ECO:0000313" key="1">
    <source>
        <dbReference type="EMBL" id="PWE57180.1"/>
    </source>
</evidence>
<proteinExistence type="predicted"/>